<organism evidence="2 3">
    <name type="scientific">Clytia hemisphaerica</name>
    <dbReference type="NCBI Taxonomy" id="252671"/>
    <lineage>
        <taxon>Eukaryota</taxon>
        <taxon>Metazoa</taxon>
        <taxon>Cnidaria</taxon>
        <taxon>Hydrozoa</taxon>
        <taxon>Hydroidolina</taxon>
        <taxon>Leptothecata</taxon>
        <taxon>Obeliida</taxon>
        <taxon>Clytiidae</taxon>
        <taxon>Clytia</taxon>
    </lineage>
</organism>
<sequence length="171" mass="19326">MEGTLKVLMLVMAVANLFHCSPVVEKVIKQKETGSVMLPSEEIKVLSDLTKYFSTFTEDLLSFRNGHMTQTELKGKYLKKTKPFPKRLMGLVNAIHSYYLKNLDEVAPPVITENKTSSNQTSVSGEKMKSLSCYDQYCISGLDCVSFTFNNYVCPPNPNAVLCETDWQFRC</sequence>
<accession>A0A7M5XF31</accession>
<dbReference type="EnsemblMetazoa" id="CLYHEMT022287.1">
    <property type="protein sequence ID" value="CLYHEMP022287.1"/>
    <property type="gene ID" value="CLYHEMG022287"/>
</dbReference>
<reference evidence="2" key="1">
    <citation type="submission" date="2021-01" db="UniProtKB">
        <authorList>
            <consortium name="EnsemblMetazoa"/>
        </authorList>
    </citation>
    <scope>IDENTIFICATION</scope>
</reference>
<dbReference type="AlphaFoldDB" id="A0A7M5XF31"/>
<feature type="chain" id="PRO_5029913462" evidence="1">
    <location>
        <begin position="21"/>
        <end position="171"/>
    </location>
</feature>
<name>A0A7M5XF31_9CNID</name>
<proteinExistence type="predicted"/>
<dbReference type="RefSeq" id="XP_066930862.1">
    <property type="nucleotide sequence ID" value="XM_067074761.1"/>
</dbReference>
<keyword evidence="1" id="KW-0732">Signal</keyword>
<evidence type="ECO:0000256" key="1">
    <source>
        <dbReference type="SAM" id="SignalP"/>
    </source>
</evidence>
<evidence type="ECO:0000313" key="2">
    <source>
        <dbReference type="EnsemblMetazoa" id="CLYHEMP022287.1"/>
    </source>
</evidence>
<feature type="signal peptide" evidence="1">
    <location>
        <begin position="1"/>
        <end position="20"/>
    </location>
</feature>
<dbReference type="Proteomes" id="UP000594262">
    <property type="component" value="Unplaced"/>
</dbReference>
<evidence type="ECO:0000313" key="3">
    <source>
        <dbReference type="Proteomes" id="UP000594262"/>
    </source>
</evidence>
<protein>
    <submittedName>
        <fullName evidence="2">Uncharacterized protein</fullName>
    </submittedName>
</protein>
<dbReference type="GeneID" id="136818422"/>
<keyword evidence="3" id="KW-1185">Reference proteome</keyword>